<name>A0A0G1U2X4_9BACT</name>
<gene>
    <name evidence="1" type="ORF">UY16_C0007G0002</name>
</gene>
<sequence length="54" mass="6153">MNMQLTSEAVAELQELYEKDTGIRLSETDSVRLANDLFNALEALLTYEDKQCNN</sequence>
<comment type="caution">
    <text evidence="1">The sequence shown here is derived from an EMBL/GenBank/DDBJ whole genome shotgun (WGS) entry which is preliminary data.</text>
</comment>
<reference evidence="1 2" key="1">
    <citation type="journal article" date="2015" name="Nature">
        <title>rRNA introns, odd ribosomes, and small enigmatic genomes across a large radiation of phyla.</title>
        <authorList>
            <person name="Brown C.T."/>
            <person name="Hug L.A."/>
            <person name="Thomas B.C."/>
            <person name="Sharon I."/>
            <person name="Castelle C.J."/>
            <person name="Singh A."/>
            <person name="Wilkins M.J."/>
            <person name="Williams K.H."/>
            <person name="Banfield J.F."/>
        </authorList>
    </citation>
    <scope>NUCLEOTIDE SEQUENCE [LARGE SCALE GENOMIC DNA]</scope>
</reference>
<dbReference type="AlphaFoldDB" id="A0A0G1U2X4"/>
<evidence type="ECO:0000313" key="2">
    <source>
        <dbReference type="Proteomes" id="UP000034739"/>
    </source>
</evidence>
<organism evidence="1 2">
    <name type="scientific">Candidatus Gottesmanbacteria bacterium GW2011_GWA2_47_9</name>
    <dbReference type="NCBI Taxonomy" id="1618445"/>
    <lineage>
        <taxon>Bacteria</taxon>
        <taxon>Candidatus Gottesmaniibacteriota</taxon>
    </lineage>
</organism>
<evidence type="ECO:0000313" key="1">
    <source>
        <dbReference type="EMBL" id="KKU88421.1"/>
    </source>
</evidence>
<dbReference type="EMBL" id="LCOY01000007">
    <property type="protein sequence ID" value="KKU88421.1"/>
    <property type="molecule type" value="Genomic_DNA"/>
</dbReference>
<accession>A0A0G1U2X4</accession>
<proteinExistence type="predicted"/>
<dbReference type="Proteomes" id="UP000034739">
    <property type="component" value="Unassembled WGS sequence"/>
</dbReference>
<protein>
    <submittedName>
        <fullName evidence="1">Uncharacterized protein</fullName>
    </submittedName>
</protein>